<feature type="non-terminal residue" evidence="2">
    <location>
        <position position="1"/>
    </location>
</feature>
<accession>A0A7J6TV83</accession>
<sequence>VSLCWLRHRRVLHAPPSGDRQRTLPLQASESYDHGRGLPPSPRCRSPTPPSPITSQRVPDRPAQWCLAALLRWLRGMLPRKRWQGYIVRCCFETGMLSARLSL</sequence>
<evidence type="ECO:0000313" key="3">
    <source>
        <dbReference type="Proteomes" id="UP000574390"/>
    </source>
</evidence>
<gene>
    <name evidence="2" type="ORF">FOZ62_021840</name>
</gene>
<dbReference type="Proteomes" id="UP000574390">
    <property type="component" value="Unassembled WGS sequence"/>
</dbReference>
<evidence type="ECO:0000313" key="2">
    <source>
        <dbReference type="EMBL" id="KAF4748410.1"/>
    </source>
</evidence>
<feature type="compositionally biased region" description="Pro residues" evidence="1">
    <location>
        <begin position="39"/>
        <end position="52"/>
    </location>
</feature>
<name>A0A7J6TV83_PEROL</name>
<evidence type="ECO:0000256" key="1">
    <source>
        <dbReference type="SAM" id="MobiDB-lite"/>
    </source>
</evidence>
<dbReference type="EMBL" id="JABANM010004966">
    <property type="protein sequence ID" value="KAF4748410.1"/>
    <property type="molecule type" value="Genomic_DNA"/>
</dbReference>
<organism evidence="2 3">
    <name type="scientific">Perkinsus olseni</name>
    <name type="common">Perkinsus atlanticus</name>
    <dbReference type="NCBI Taxonomy" id="32597"/>
    <lineage>
        <taxon>Eukaryota</taxon>
        <taxon>Sar</taxon>
        <taxon>Alveolata</taxon>
        <taxon>Perkinsozoa</taxon>
        <taxon>Perkinsea</taxon>
        <taxon>Perkinsida</taxon>
        <taxon>Perkinsidae</taxon>
        <taxon>Perkinsus</taxon>
    </lineage>
</organism>
<comment type="caution">
    <text evidence="2">The sequence shown here is derived from an EMBL/GenBank/DDBJ whole genome shotgun (WGS) entry which is preliminary data.</text>
</comment>
<feature type="region of interest" description="Disordered" evidence="1">
    <location>
        <begin position="15"/>
        <end position="59"/>
    </location>
</feature>
<proteinExistence type="predicted"/>
<protein>
    <submittedName>
        <fullName evidence="2">Uncharacterized protein</fullName>
    </submittedName>
</protein>
<dbReference type="AlphaFoldDB" id="A0A7J6TV83"/>
<reference evidence="2 3" key="1">
    <citation type="submission" date="2020-04" db="EMBL/GenBank/DDBJ databases">
        <title>Perkinsus olseni comparative genomics.</title>
        <authorList>
            <person name="Bogema D.R."/>
        </authorList>
    </citation>
    <scope>NUCLEOTIDE SEQUENCE [LARGE SCALE GENOMIC DNA]</scope>
    <source>
        <strain evidence="2">ATCC PRA-205</strain>
    </source>
</reference>